<organism evidence="1 2">
    <name type="scientific">Acinetobacter baumannii 625974</name>
    <dbReference type="NCBI Taxonomy" id="1310607"/>
    <lineage>
        <taxon>Bacteria</taxon>
        <taxon>Pseudomonadati</taxon>
        <taxon>Pseudomonadota</taxon>
        <taxon>Gammaproteobacteria</taxon>
        <taxon>Moraxellales</taxon>
        <taxon>Moraxellaceae</taxon>
        <taxon>Acinetobacter</taxon>
        <taxon>Acinetobacter calcoaceticus/baumannii complex</taxon>
    </lineage>
</organism>
<dbReference type="Proteomes" id="UP000021108">
    <property type="component" value="Unassembled WGS sequence"/>
</dbReference>
<dbReference type="EMBL" id="JEXD01000022">
    <property type="protein sequence ID" value="EXC06532.1"/>
    <property type="molecule type" value="Genomic_DNA"/>
</dbReference>
<gene>
    <name evidence="1" type="ORF">J506_2534</name>
</gene>
<comment type="caution">
    <text evidence="1">The sequence shown here is derived from an EMBL/GenBank/DDBJ whole genome shotgun (WGS) entry which is preliminary data.</text>
</comment>
<protein>
    <submittedName>
        <fullName evidence="1">Uncharacterized protein</fullName>
    </submittedName>
</protein>
<dbReference type="AlphaFoldDB" id="A0A009PEI0"/>
<name>A0A009PEI0_ACIBA</name>
<proteinExistence type="predicted"/>
<evidence type="ECO:0000313" key="2">
    <source>
        <dbReference type="Proteomes" id="UP000021108"/>
    </source>
</evidence>
<accession>A0A009PEI0</accession>
<evidence type="ECO:0000313" key="1">
    <source>
        <dbReference type="EMBL" id="EXC06532.1"/>
    </source>
</evidence>
<dbReference type="PATRIC" id="fig|1310607.3.peg.2459"/>
<sequence length="43" mass="5016">MISALFMRNKPLKNEKSTFGLLTNFKSLKNECNSRKVQQLDEL</sequence>
<reference evidence="1 2" key="1">
    <citation type="submission" date="2014-02" db="EMBL/GenBank/DDBJ databases">
        <title>Comparative genomics and transcriptomics to identify genetic mechanisms underlying the emergence of carbapenem resistant Acinetobacter baumannii (CRAb).</title>
        <authorList>
            <person name="Harris A.D."/>
            <person name="Johnson K.J."/>
            <person name="George J."/>
            <person name="Shefchek K."/>
            <person name="Daugherty S.C."/>
            <person name="Parankush S."/>
            <person name="Sadzewicz L."/>
            <person name="Tallon L."/>
            <person name="Sengamalay N."/>
            <person name="Hazen T.H."/>
            <person name="Rasko D.A."/>
        </authorList>
    </citation>
    <scope>NUCLEOTIDE SEQUENCE [LARGE SCALE GENOMIC DNA]</scope>
    <source>
        <strain evidence="1 2">625974</strain>
    </source>
</reference>